<sequence>MPLTAEFKKNARLEKYLDDLNSLLAATEIEAIARKRAHPKYPVIFIVGAPGSGTTLVMQWLASTGLFSYPSNLIARFYKAPYLGAKIQRMLTDPELSFREEVMLPGADNEDFFSSDLGQTRGLFAPNDFSAFWDHLYGRTQNLDYCIEEVAGLDVAYARSELAAFESVLDRPLVFKATQLCLQISFLSTMLPNALFFFVRRHPYYTAQSIYRARQRMFGDTTRWFSHKIPQYARLATQTAFKQVAGQVYYTNKLIEEQLQQLPAARRLDIDYDDFCI</sequence>
<dbReference type="Pfam" id="PF13469">
    <property type="entry name" value="Sulfotransfer_3"/>
    <property type="match status" value="1"/>
</dbReference>
<feature type="transmembrane region" description="Helical" evidence="1">
    <location>
        <begin position="43"/>
        <end position="62"/>
    </location>
</feature>
<proteinExistence type="predicted"/>
<dbReference type="InterPro" id="IPR027417">
    <property type="entry name" value="P-loop_NTPase"/>
</dbReference>
<protein>
    <submittedName>
        <fullName evidence="2">Sulfotransferase</fullName>
    </submittedName>
</protein>
<reference evidence="2" key="1">
    <citation type="journal article" date="2020" name="mSystems">
        <title>Genome- and Community-Level Interaction Insights into Carbon Utilization and Element Cycling Functions of Hydrothermarchaeota in Hydrothermal Sediment.</title>
        <authorList>
            <person name="Zhou Z."/>
            <person name="Liu Y."/>
            <person name="Xu W."/>
            <person name="Pan J."/>
            <person name="Luo Z.H."/>
            <person name="Li M."/>
        </authorList>
    </citation>
    <scope>NUCLEOTIDE SEQUENCE [LARGE SCALE GENOMIC DNA]</scope>
    <source>
        <strain evidence="2">HyVt-456</strain>
    </source>
</reference>
<dbReference type="AlphaFoldDB" id="A0A7V1PT77"/>
<keyword evidence="1" id="KW-0812">Transmembrane</keyword>
<keyword evidence="1" id="KW-1133">Transmembrane helix</keyword>
<name>A0A7V1PT77_CALAY</name>
<gene>
    <name evidence="2" type="ORF">ENJ10_01360</name>
</gene>
<comment type="caution">
    <text evidence="2">The sequence shown here is derived from an EMBL/GenBank/DDBJ whole genome shotgun (WGS) entry which is preliminary data.</text>
</comment>
<organism evidence="2">
    <name type="scientific">Caldithrix abyssi</name>
    <dbReference type="NCBI Taxonomy" id="187145"/>
    <lineage>
        <taxon>Bacteria</taxon>
        <taxon>Pseudomonadati</taxon>
        <taxon>Calditrichota</taxon>
        <taxon>Calditrichia</taxon>
        <taxon>Calditrichales</taxon>
        <taxon>Calditrichaceae</taxon>
        <taxon>Caldithrix</taxon>
    </lineage>
</organism>
<evidence type="ECO:0000313" key="2">
    <source>
        <dbReference type="EMBL" id="HED09313.1"/>
    </source>
</evidence>
<dbReference type="Gene3D" id="3.40.50.300">
    <property type="entry name" value="P-loop containing nucleotide triphosphate hydrolases"/>
    <property type="match status" value="1"/>
</dbReference>
<feature type="non-terminal residue" evidence="2">
    <location>
        <position position="277"/>
    </location>
</feature>
<keyword evidence="1" id="KW-0472">Membrane</keyword>
<evidence type="ECO:0000256" key="1">
    <source>
        <dbReference type="SAM" id="Phobius"/>
    </source>
</evidence>
<dbReference type="Proteomes" id="UP000886005">
    <property type="component" value="Unassembled WGS sequence"/>
</dbReference>
<dbReference type="SUPFAM" id="SSF52540">
    <property type="entry name" value="P-loop containing nucleoside triphosphate hydrolases"/>
    <property type="match status" value="1"/>
</dbReference>
<dbReference type="EMBL" id="DRLD01000037">
    <property type="protein sequence ID" value="HED09313.1"/>
    <property type="molecule type" value="Genomic_DNA"/>
</dbReference>
<accession>A0A7V1PT77</accession>